<organism evidence="1 2">
    <name type="scientific">Streptomyces albipurpureus</name>
    <dbReference type="NCBI Taxonomy" id="2897419"/>
    <lineage>
        <taxon>Bacteria</taxon>
        <taxon>Bacillati</taxon>
        <taxon>Actinomycetota</taxon>
        <taxon>Actinomycetes</taxon>
        <taxon>Kitasatosporales</taxon>
        <taxon>Streptomycetaceae</taxon>
        <taxon>Streptomyces</taxon>
    </lineage>
</organism>
<evidence type="ECO:0000313" key="2">
    <source>
        <dbReference type="Proteomes" id="UP001431429"/>
    </source>
</evidence>
<dbReference type="RefSeq" id="WP_250922606.1">
    <property type="nucleotide sequence ID" value="NZ_JAMQAW010000036.1"/>
</dbReference>
<evidence type="ECO:0000313" key="1">
    <source>
        <dbReference type="EMBL" id="MCM2392307.1"/>
    </source>
</evidence>
<name>A0ABT0UUR2_9ACTN</name>
<reference evidence="1" key="1">
    <citation type="submission" date="2022-06" db="EMBL/GenBank/DDBJ databases">
        <title>Genome public.</title>
        <authorList>
            <person name="Sun Q."/>
        </authorList>
    </citation>
    <scope>NUCLEOTIDE SEQUENCE</scope>
    <source>
        <strain evidence="1">CWNU-1</strain>
    </source>
</reference>
<accession>A0ABT0UUR2</accession>
<proteinExistence type="predicted"/>
<dbReference type="EMBL" id="JAMQAW010000036">
    <property type="protein sequence ID" value="MCM2392307.1"/>
    <property type="molecule type" value="Genomic_DNA"/>
</dbReference>
<dbReference type="SUPFAM" id="SSF48452">
    <property type="entry name" value="TPR-like"/>
    <property type="match status" value="1"/>
</dbReference>
<dbReference type="Gene3D" id="1.25.40.10">
    <property type="entry name" value="Tetratricopeptide repeat domain"/>
    <property type="match status" value="1"/>
</dbReference>
<keyword evidence="2" id="KW-1185">Reference proteome</keyword>
<gene>
    <name evidence="1" type="ORF">NBG84_29175</name>
</gene>
<dbReference type="Proteomes" id="UP001431429">
    <property type="component" value="Unassembled WGS sequence"/>
</dbReference>
<comment type="caution">
    <text evidence="1">The sequence shown here is derived from an EMBL/GenBank/DDBJ whole genome shotgun (WGS) entry which is preliminary data.</text>
</comment>
<protein>
    <submittedName>
        <fullName evidence="1">XRE family transcriptional regulator</fullName>
    </submittedName>
</protein>
<sequence length="412" mass="44600">MTPNVRLKTAVEEAGFTQAELVEKLNEQLRTAGHRGTVSDRTVRYWLTGKSRWPHPRQRAALEAVFGRPTVELGFVPPEGPLLRRTFLASTTATAAGSTLPTTPSTTGRVGTSDVARLRASLDGLMALDDARGGHAALERTALSGAAECLGSQSRASSQRVRQRLLGLAADFTATAAWSNIDARHLGRAQGQLKEALYLARMADDPTAEMRVWNSVAMLAHQRKEHNQAVDAAHAAQATAITRRDPLFASLAHARTAVGHANKGDRQPALRSLGFAEDLLGKANPSTPRPSWIAFYGPAELYALSAIVQDRLGDAAEAEAASHKALAVLPGQFRRNRALATARLGLAQLHQGDTEQACDTASTVFDLMAGGQLPGRMRSLMSDFYRDLQEQALTCPVARAWGDRYRDQWSRK</sequence>
<dbReference type="InterPro" id="IPR011990">
    <property type="entry name" value="TPR-like_helical_dom_sf"/>
</dbReference>